<name>A0A512E0S2_9PROT</name>
<dbReference type="InterPro" id="IPR016181">
    <property type="entry name" value="Acyl_CoA_acyltransferase"/>
</dbReference>
<dbReference type="InterPro" id="IPR052777">
    <property type="entry name" value="Acetyltransferase_Enz"/>
</dbReference>
<dbReference type="Gene3D" id="3.40.630.30">
    <property type="match status" value="1"/>
</dbReference>
<dbReference type="SUPFAM" id="SSF55729">
    <property type="entry name" value="Acyl-CoA N-acyltransferases (Nat)"/>
    <property type="match status" value="1"/>
</dbReference>
<comment type="caution">
    <text evidence="2">The sequence shown here is derived from an EMBL/GenBank/DDBJ whole genome shotgun (WGS) entry which is preliminary data.</text>
</comment>
<dbReference type="PANTHER" id="PTHR43305:SF1">
    <property type="entry name" value="FAMILY N-ACETYLTRANSFERASE, PUTATIVE (AFU_ORTHOLOGUE AFUA_2G01380)-RELATED"/>
    <property type="match status" value="1"/>
</dbReference>
<dbReference type="Proteomes" id="UP000321523">
    <property type="component" value="Unassembled WGS sequence"/>
</dbReference>
<dbReference type="InterPro" id="IPR000182">
    <property type="entry name" value="GNAT_dom"/>
</dbReference>
<proteinExistence type="predicted"/>
<keyword evidence="3" id="KW-1185">Reference proteome</keyword>
<dbReference type="CDD" id="cd04301">
    <property type="entry name" value="NAT_SF"/>
    <property type="match status" value="1"/>
</dbReference>
<evidence type="ECO:0000259" key="1">
    <source>
        <dbReference type="PROSITE" id="PS51186"/>
    </source>
</evidence>
<gene>
    <name evidence="2" type="ORF">SAE02_64740</name>
</gene>
<dbReference type="EMBL" id="BJYZ01000039">
    <property type="protein sequence ID" value="GEO42326.1"/>
    <property type="molecule type" value="Genomic_DNA"/>
</dbReference>
<feature type="domain" description="N-acetyltransferase" evidence="1">
    <location>
        <begin position="9"/>
        <end position="164"/>
    </location>
</feature>
<dbReference type="PANTHER" id="PTHR43305">
    <property type="entry name" value="FAMILY N-ACETYLTRANSFERASE, PUTATIVE (AFU_ORTHOLOGUE AFUA_2G01380)-RELATED"/>
    <property type="match status" value="1"/>
</dbReference>
<dbReference type="GO" id="GO:0016747">
    <property type="term" value="F:acyltransferase activity, transferring groups other than amino-acyl groups"/>
    <property type="evidence" value="ECO:0007669"/>
    <property type="project" value="InterPro"/>
</dbReference>
<reference evidence="2 3" key="1">
    <citation type="submission" date="2019-07" db="EMBL/GenBank/DDBJ databases">
        <title>Whole genome shotgun sequence of Skermanella aerolata NBRC 106429.</title>
        <authorList>
            <person name="Hosoyama A."/>
            <person name="Uohara A."/>
            <person name="Ohji S."/>
            <person name="Ichikawa N."/>
        </authorList>
    </citation>
    <scope>NUCLEOTIDE SEQUENCE [LARGE SCALE GENOMIC DNA]</scope>
    <source>
        <strain evidence="2 3">NBRC 106429</strain>
    </source>
</reference>
<dbReference type="AlphaFoldDB" id="A0A512E0S2"/>
<protein>
    <submittedName>
        <fullName evidence="2">N-acetyltransferase</fullName>
    </submittedName>
</protein>
<dbReference type="PROSITE" id="PS51186">
    <property type="entry name" value="GNAT"/>
    <property type="match status" value="1"/>
</dbReference>
<dbReference type="RefSeq" id="WP_211099423.1">
    <property type="nucleotide sequence ID" value="NZ_BJYZ01000039.1"/>
</dbReference>
<sequence>MSEASFKIVPVMDLGGSSADLDAIRRLFTAYASALGIDLSYQGFEAELAGLPGKYATPSGALLIARGMDGEPLGCAALRPIAPDGCCEMKRLYVSPLARGMGLGKALVDAIVAEAMRIGYREMRLDTLPTMGEAIALYRKAGFLPIDPYYETPVAGTIFMGRRL</sequence>
<accession>A0A512E0S2</accession>
<dbReference type="Pfam" id="PF00583">
    <property type="entry name" value="Acetyltransf_1"/>
    <property type="match status" value="1"/>
</dbReference>
<evidence type="ECO:0000313" key="2">
    <source>
        <dbReference type="EMBL" id="GEO42326.1"/>
    </source>
</evidence>
<evidence type="ECO:0000313" key="3">
    <source>
        <dbReference type="Proteomes" id="UP000321523"/>
    </source>
</evidence>
<organism evidence="2 3">
    <name type="scientific">Skermanella aerolata</name>
    <dbReference type="NCBI Taxonomy" id="393310"/>
    <lineage>
        <taxon>Bacteria</taxon>
        <taxon>Pseudomonadati</taxon>
        <taxon>Pseudomonadota</taxon>
        <taxon>Alphaproteobacteria</taxon>
        <taxon>Rhodospirillales</taxon>
        <taxon>Azospirillaceae</taxon>
        <taxon>Skermanella</taxon>
    </lineage>
</organism>
<keyword evidence="2" id="KW-0808">Transferase</keyword>